<reference evidence="1" key="1">
    <citation type="journal article" date="2023" name="G3 (Bethesda)">
        <title>A reference genome for the long-term kleptoplast-retaining sea slug Elysia crispata morphotype clarki.</title>
        <authorList>
            <person name="Eastman K.E."/>
            <person name="Pendleton A.L."/>
            <person name="Shaikh M.A."/>
            <person name="Suttiyut T."/>
            <person name="Ogas R."/>
            <person name="Tomko P."/>
            <person name="Gavelis G."/>
            <person name="Widhalm J.R."/>
            <person name="Wisecaver J.H."/>
        </authorList>
    </citation>
    <scope>NUCLEOTIDE SEQUENCE</scope>
    <source>
        <strain evidence="1">ECLA1</strain>
    </source>
</reference>
<comment type="caution">
    <text evidence="1">The sequence shown here is derived from an EMBL/GenBank/DDBJ whole genome shotgun (WGS) entry which is preliminary data.</text>
</comment>
<organism evidence="1 2">
    <name type="scientific">Elysia crispata</name>
    <name type="common">lettuce slug</name>
    <dbReference type="NCBI Taxonomy" id="231223"/>
    <lineage>
        <taxon>Eukaryota</taxon>
        <taxon>Metazoa</taxon>
        <taxon>Spiralia</taxon>
        <taxon>Lophotrochozoa</taxon>
        <taxon>Mollusca</taxon>
        <taxon>Gastropoda</taxon>
        <taxon>Heterobranchia</taxon>
        <taxon>Euthyneura</taxon>
        <taxon>Panpulmonata</taxon>
        <taxon>Sacoglossa</taxon>
        <taxon>Placobranchoidea</taxon>
        <taxon>Plakobranchidae</taxon>
        <taxon>Elysia</taxon>
    </lineage>
</organism>
<protein>
    <submittedName>
        <fullName evidence="1">Uncharacterized protein</fullName>
    </submittedName>
</protein>
<evidence type="ECO:0000313" key="1">
    <source>
        <dbReference type="EMBL" id="KAK3743057.1"/>
    </source>
</evidence>
<sequence>MNSYKLDVSDQGTEARSRLIRCEQCLTLPQTIQCSPYLLVRSEHGAQMLCYTGTGEHLFPHKPVTVQ</sequence>
<evidence type="ECO:0000313" key="2">
    <source>
        <dbReference type="Proteomes" id="UP001283361"/>
    </source>
</evidence>
<gene>
    <name evidence="1" type="ORF">RRG08_063923</name>
</gene>
<accession>A0AAE0YEQ4</accession>
<name>A0AAE0YEQ4_9GAST</name>
<proteinExistence type="predicted"/>
<dbReference type="AlphaFoldDB" id="A0AAE0YEQ4"/>
<dbReference type="EMBL" id="JAWDGP010006323">
    <property type="protein sequence ID" value="KAK3743057.1"/>
    <property type="molecule type" value="Genomic_DNA"/>
</dbReference>
<dbReference type="Proteomes" id="UP001283361">
    <property type="component" value="Unassembled WGS sequence"/>
</dbReference>
<keyword evidence="2" id="KW-1185">Reference proteome</keyword>